<gene>
    <name evidence="1" type="ORF">BO78DRAFT_464739</name>
</gene>
<dbReference type="Proteomes" id="UP000248423">
    <property type="component" value="Unassembled WGS sequence"/>
</dbReference>
<dbReference type="AlphaFoldDB" id="A0A319DU54"/>
<sequence>MITWLGKLDYSPYSRDEIFSVVFANNMNLGEGVAVIHQWTKDASGKAKSNSFAQGTVSKSVILGPMEREIEILYNERETTYYWYKGKQSGGKLTLSMFNKHGEEVAKNIELLAVYY</sequence>
<proteinExistence type="predicted"/>
<dbReference type="OrthoDB" id="4332097at2759"/>
<organism evidence="1 2">
    <name type="scientific">Aspergillus sclerotiicarbonarius (strain CBS 121057 / IBT 28362)</name>
    <dbReference type="NCBI Taxonomy" id="1448318"/>
    <lineage>
        <taxon>Eukaryota</taxon>
        <taxon>Fungi</taxon>
        <taxon>Dikarya</taxon>
        <taxon>Ascomycota</taxon>
        <taxon>Pezizomycotina</taxon>
        <taxon>Eurotiomycetes</taxon>
        <taxon>Eurotiomycetidae</taxon>
        <taxon>Eurotiales</taxon>
        <taxon>Aspergillaceae</taxon>
        <taxon>Aspergillus</taxon>
        <taxon>Aspergillus subgen. Circumdati</taxon>
    </lineage>
</organism>
<accession>A0A319DU54</accession>
<protein>
    <submittedName>
        <fullName evidence="1">Uncharacterized protein</fullName>
    </submittedName>
</protein>
<dbReference type="EMBL" id="KZ826419">
    <property type="protein sequence ID" value="PYI01281.1"/>
    <property type="molecule type" value="Genomic_DNA"/>
</dbReference>
<name>A0A319DU54_ASPSB</name>
<dbReference type="STRING" id="1448318.A0A319DU54"/>
<evidence type="ECO:0000313" key="1">
    <source>
        <dbReference type="EMBL" id="PYI01281.1"/>
    </source>
</evidence>
<keyword evidence="2" id="KW-1185">Reference proteome</keyword>
<reference evidence="1 2" key="1">
    <citation type="submission" date="2018-02" db="EMBL/GenBank/DDBJ databases">
        <title>The genomes of Aspergillus section Nigri reveals drivers in fungal speciation.</title>
        <authorList>
            <consortium name="DOE Joint Genome Institute"/>
            <person name="Vesth T.C."/>
            <person name="Nybo J."/>
            <person name="Theobald S."/>
            <person name="Brandl J."/>
            <person name="Frisvad J.C."/>
            <person name="Nielsen K.F."/>
            <person name="Lyhne E.K."/>
            <person name="Kogle M.E."/>
            <person name="Kuo A."/>
            <person name="Riley R."/>
            <person name="Clum A."/>
            <person name="Nolan M."/>
            <person name="Lipzen A."/>
            <person name="Salamov A."/>
            <person name="Henrissat B."/>
            <person name="Wiebenga A."/>
            <person name="De vries R.P."/>
            <person name="Grigoriev I.V."/>
            <person name="Mortensen U.H."/>
            <person name="Andersen M.R."/>
            <person name="Baker S.E."/>
        </authorList>
    </citation>
    <scope>NUCLEOTIDE SEQUENCE [LARGE SCALE GENOMIC DNA]</scope>
    <source>
        <strain evidence="1 2">CBS 121057</strain>
    </source>
</reference>
<dbReference type="VEuPathDB" id="FungiDB:BO78DRAFT_464739"/>
<evidence type="ECO:0000313" key="2">
    <source>
        <dbReference type="Proteomes" id="UP000248423"/>
    </source>
</evidence>